<dbReference type="EMBL" id="JOKH01000006">
    <property type="protein sequence ID" value="KEQ16159.1"/>
    <property type="molecule type" value="Genomic_DNA"/>
</dbReference>
<evidence type="ECO:0000313" key="2">
    <source>
        <dbReference type="EMBL" id="KEQ16159.1"/>
    </source>
</evidence>
<evidence type="ECO:0000256" key="1">
    <source>
        <dbReference type="SAM" id="Phobius"/>
    </source>
</evidence>
<name>A0A081NCI6_9GAMM</name>
<dbReference type="AlphaFoldDB" id="A0A081NCI6"/>
<evidence type="ECO:0000313" key="3">
    <source>
        <dbReference type="Proteomes" id="UP000028073"/>
    </source>
</evidence>
<dbReference type="RefSeq" id="WP_034840722.1">
    <property type="nucleotide sequence ID" value="NZ_JOKH01000006.1"/>
</dbReference>
<proteinExistence type="predicted"/>
<accession>A0A081NCI6</accession>
<keyword evidence="3" id="KW-1185">Reference proteome</keyword>
<protein>
    <submittedName>
        <fullName evidence="2">Uncharacterized protein</fullName>
    </submittedName>
</protein>
<keyword evidence="1" id="KW-0472">Membrane</keyword>
<keyword evidence="1" id="KW-0812">Transmembrane</keyword>
<organism evidence="2 3">
    <name type="scientific">Endozoicomonas numazuensis</name>
    <dbReference type="NCBI Taxonomy" id="1137799"/>
    <lineage>
        <taxon>Bacteria</taxon>
        <taxon>Pseudomonadati</taxon>
        <taxon>Pseudomonadota</taxon>
        <taxon>Gammaproteobacteria</taxon>
        <taxon>Oceanospirillales</taxon>
        <taxon>Endozoicomonadaceae</taxon>
        <taxon>Endozoicomonas</taxon>
    </lineage>
</organism>
<sequence length="112" mass="12343">MAPSGLYLSEPADIDPDQRIRFESGDLVYGFCIVEDPEIKSVMAGFIAENSKQCIVSGVAYDRYKEFQLVRTGLIRNLLATMNLSTNLLVTMIVCTVIFYVGVVLMGPGLDD</sequence>
<gene>
    <name evidence="2" type="ORF">GZ78_23190</name>
</gene>
<feature type="transmembrane region" description="Helical" evidence="1">
    <location>
        <begin position="88"/>
        <end position="110"/>
    </location>
</feature>
<comment type="caution">
    <text evidence="2">The sequence shown here is derived from an EMBL/GenBank/DDBJ whole genome shotgun (WGS) entry which is preliminary data.</text>
</comment>
<dbReference type="Proteomes" id="UP000028073">
    <property type="component" value="Unassembled WGS sequence"/>
</dbReference>
<reference evidence="2 3" key="1">
    <citation type="submission" date="2014-06" db="EMBL/GenBank/DDBJ databases">
        <title>Whole Genome Sequences of Three Symbiotic Endozoicomonas Bacteria.</title>
        <authorList>
            <person name="Neave M.J."/>
            <person name="Apprill A."/>
            <person name="Voolstra C.R."/>
        </authorList>
    </citation>
    <scope>NUCLEOTIDE SEQUENCE [LARGE SCALE GENOMIC DNA]</scope>
    <source>
        <strain evidence="2 3">DSM 25634</strain>
    </source>
</reference>
<keyword evidence="1" id="KW-1133">Transmembrane helix</keyword>